<evidence type="ECO:0000313" key="3">
    <source>
        <dbReference type="Proteomes" id="UP000001219"/>
    </source>
</evidence>
<reference evidence="3" key="1">
    <citation type="submission" date="2009-10" db="EMBL/GenBank/DDBJ databases">
        <title>The complete chromosome of Gordonia bronchialis DSM 43247.</title>
        <authorList>
            <consortium name="US DOE Joint Genome Institute (JGI-PGF)"/>
            <person name="Lucas S."/>
            <person name="Copeland A."/>
            <person name="Lapidus A."/>
            <person name="Glavina del Rio T."/>
            <person name="Dalin E."/>
            <person name="Tice H."/>
            <person name="Bruce D."/>
            <person name="Goodwin L."/>
            <person name="Pitluck S."/>
            <person name="Kyrpides N."/>
            <person name="Mavromatis K."/>
            <person name="Ivanova N."/>
            <person name="Ovchinnikova G."/>
            <person name="Saunders E."/>
            <person name="Brettin T."/>
            <person name="Detter J.C."/>
            <person name="Han C."/>
            <person name="Larimer F."/>
            <person name="Land M."/>
            <person name="Hauser L."/>
            <person name="Markowitz V."/>
            <person name="Cheng J.-F."/>
            <person name="Hugenholtz P."/>
            <person name="Woyke T."/>
            <person name="Wu D."/>
            <person name="Jando M."/>
            <person name="Schneider S."/>
            <person name="Goeker M."/>
            <person name="Klenk H.-P."/>
            <person name="Eisen J.A."/>
        </authorList>
    </citation>
    <scope>NUCLEOTIDE SEQUENCE [LARGE SCALE GENOMIC DNA]</scope>
    <source>
        <strain evidence="3">ATCC 25592 / DSM 43247 / BCRC 13721 / JCM 3198 / KCTC 3076 / NBRC 16047 / NCTC 10667</strain>
    </source>
</reference>
<dbReference type="eggNOG" id="ENOG5033VFG">
    <property type="taxonomic scope" value="Bacteria"/>
</dbReference>
<dbReference type="STRING" id="526226.Gbro_3118"/>
<proteinExistence type="predicted"/>
<accession>D0LBT7</accession>
<dbReference type="AlphaFoldDB" id="D0LBT7"/>
<sequence>MVGSPWSAARPVEAVLGLVVGSVLISSCATTVPGSGVAAPGEVAAYRSEVGASREAAVREAGVDLCREGMAAMVVMVRGYNTFLTRLNTTDSYAQLGDLDEKARASLIAGSDQIRRHLNDLTPADVGDPARAFLATSNRLQDAIARERFTGLNPIADQWTGDKQRLLDACVPYVPMPAATSATPRPQIPSSTPTPTG</sequence>
<organism evidence="2 3">
    <name type="scientific">Gordonia bronchialis (strain ATCC 25592 / DSM 43247 / BCRC 13721 / JCM 3198 / KCTC 3076 / NBRC 16047 / NCTC 10667)</name>
    <name type="common">Rhodococcus bronchialis</name>
    <dbReference type="NCBI Taxonomy" id="526226"/>
    <lineage>
        <taxon>Bacteria</taxon>
        <taxon>Bacillati</taxon>
        <taxon>Actinomycetota</taxon>
        <taxon>Actinomycetes</taxon>
        <taxon>Mycobacteriales</taxon>
        <taxon>Gordoniaceae</taxon>
        <taxon>Gordonia</taxon>
    </lineage>
</organism>
<dbReference type="EMBL" id="CP001802">
    <property type="protein sequence ID" value="ACY22324.1"/>
    <property type="molecule type" value="Genomic_DNA"/>
</dbReference>
<dbReference type="KEGG" id="gbr:Gbro_3118"/>
<dbReference type="OrthoDB" id="4377360at2"/>
<feature type="region of interest" description="Disordered" evidence="1">
    <location>
        <begin position="177"/>
        <end position="197"/>
    </location>
</feature>
<gene>
    <name evidence="2" type="ordered locus">Gbro_3118</name>
</gene>
<dbReference type="HOGENOM" id="CLU_1382414_0_0_11"/>
<dbReference type="Proteomes" id="UP000001219">
    <property type="component" value="Chromosome"/>
</dbReference>
<evidence type="ECO:0000256" key="1">
    <source>
        <dbReference type="SAM" id="MobiDB-lite"/>
    </source>
</evidence>
<keyword evidence="3" id="KW-1185">Reference proteome</keyword>
<evidence type="ECO:0000313" key="2">
    <source>
        <dbReference type="EMBL" id="ACY22324.1"/>
    </source>
</evidence>
<reference evidence="2 3" key="2">
    <citation type="journal article" date="2010" name="Stand. Genomic Sci.">
        <title>Complete genome sequence of Gordonia bronchialis type strain (3410).</title>
        <authorList>
            <person name="Ivanova N."/>
            <person name="Sikorski J."/>
            <person name="Jando M."/>
            <person name="Lapidus A."/>
            <person name="Nolan M."/>
            <person name="Lucas S."/>
            <person name="Del Rio T.G."/>
            <person name="Tice H."/>
            <person name="Copeland A."/>
            <person name="Cheng J.F."/>
            <person name="Chen F."/>
            <person name="Bruce D."/>
            <person name="Goodwin L."/>
            <person name="Pitluck S."/>
            <person name="Mavromatis K."/>
            <person name="Ovchinnikova G."/>
            <person name="Pati A."/>
            <person name="Chen A."/>
            <person name="Palaniappan K."/>
            <person name="Land M."/>
            <person name="Hauser L."/>
            <person name="Chang Y.J."/>
            <person name="Jeffries C.D."/>
            <person name="Chain P."/>
            <person name="Saunders E."/>
            <person name="Han C."/>
            <person name="Detter J.C."/>
            <person name="Brettin T."/>
            <person name="Rohde M."/>
            <person name="Goker M."/>
            <person name="Bristow J."/>
            <person name="Eisen J.A."/>
            <person name="Markowitz V."/>
            <person name="Hugenholtz P."/>
            <person name="Klenk H.P."/>
            <person name="Kyrpides N.C."/>
        </authorList>
    </citation>
    <scope>NUCLEOTIDE SEQUENCE [LARGE SCALE GENOMIC DNA]</scope>
    <source>
        <strain evidence="3">ATCC 25592 / DSM 43247 / BCRC 13721 / JCM 3198 / KCTC 3076 / NBRC 16047 / NCTC 10667</strain>
    </source>
</reference>
<feature type="compositionally biased region" description="Polar residues" evidence="1">
    <location>
        <begin position="180"/>
        <end position="197"/>
    </location>
</feature>
<protein>
    <submittedName>
        <fullName evidence="2">Uncharacterized protein</fullName>
    </submittedName>
</protein>
<dbReference type="RefSeq" id="WP_012834840.1">
    <property type="nucleotide sequence ID" value="NC_013441.1"/>
</dbReference>
<name>D0LBT7_GORB4</name>